<gene>
    <name evidence="1" type="ORF">SAMN05444373_10792</name>
</gene>
<proteinExistence type="predicted"/>
<dbReference type="Proteomes" id="UP000324781">
    <property type="component" value="Unassembled WGS sequence"/>
</dbReference>
<sequence length="91" mass="10319">MQQISIEEAGGRPVFPLTGGTGLPYFLAAMKRSGLFCRNGPFCKRLIRKVRSIPKKDKPWTDMKPENPMNPYPILFVQLGRATTQRKDVLI</sequence>
<name>A0A1M6KGS8_9FIRM</name>
<keyword evidence="2" id="KW-1185">Reference proteome</keyword>
<evidence type="ECO:0000313" key="2">
    <source>
        <dbReference type="Proteomes" id="UP000324781"/>
    </source>
</evidence>
<dbReference type="AlphaFoldDB" id="A0A1M6KGS8"/>
<reference evidence="1 2" key="1">
    <citation type="submission" date="2016-11" db="EMBL/GenBank/DDBJ databases">
        <authorList>
            <person name="Varghese N."/>
            <person name="Submissions S."/>
        </authorList>
    </citation>
    <scope>NUCLEOTIDE SEQUENCE [LARGE SCALE GENOMIC DNA]</scope>
    <source>
        <strain evidence="1 2">DSM 19027</strain>
    </source>
</reference>
<accession>A0A1M6KGS8</accession>
<protein>
    <submittedName>
        <fullName evidence="1">Uncharacterized protein</fullName>
    </submittedName>
</protein>
<dbReference type="EMBL" id="FQZP01000079">
    <property type="protein sequence ID" value="SHJ58090.1"/>
    <property type="molecule type" value="Genomic_DNA"/>
</dbReference>
<evidence type="ECO:0000313" key="1">
    <source>
        <dbReference type="EMBL" id="SHJ58090.1"/>
    </source>
</evidence>
<organism evidence="1 2">
    <name type="scientific">Thermoclostridium caenicola</name>
    <dbReference type="NCBI Taxonomy" id="659425"/>
    <lineage>
        <taxon>Bacteria</taxon>
        <taxon>Bacillati</taxon>
        <taxon>Bacillota</taxon>
        <taxon>Clostridia</taxon>
        <taxon>Eubacteriales</taxon>
        <taxon>Oscillospiraceae</taxon>
        <taxon>Thermoclostridium</taxon>
    </lineage>
</organism>